<proteinExistence type="predicted"/>
<evidence type="ECO:0000313" key="3">
    <source>
        <dbReference type="EMBL" id="ADL25305.1"/>
    </source>
</evidence>
<keyword evidence="5" id="KW-1185">Reference proteome</keyword>
<feature type="chain" id="PRO_5003002385" description="GLUG domain-containing protein" evidence="1">
    <location>
        <begin position="21"/>
        <end position="583"/>
    </location>
</feature>
<dbReference type="KEGG" id="fsu:Fisuc_1499"/>
<dbReference type="Proteomes" id="UP000000517">
    <property type="component" value="Chromosome"/>
</dbReference>
<evidence type="ECO:0000313" key="2">
    <source>
        <dbReference type="EMBL" id="ACX75096.1"/>
    </source>
</evidence>
<reference evidence="2 5" key="1">
    <citation type="submission" date="2009-10" db="EMBL/GenBank/DDBJ databases">
        <title>Complete sequence of Fibrobacter succinogenes subsp. succinogenes S85.</title>
        <authorList>
            <consortium name="US DOE Joint Genome Institute"/>
            <person name="Lucas S."/>
            <person name="Copeland A."/>
            <person name="Lapidus A."/>
            <person name="Glavina del Rio T."/>
            <person name="Tice H."/>
            <person name="Bruce D."/>
            <person name="Goodwin L."/>
            <person name="Pitluck S."/>
            <person name="Chertkov O."/>
            <person name="Detter J.C."/>
            <person name="Han C."/>
            <person name="Tapia R."/>
            <person name="Larimer F."/>
            <person name="Land M."/>
            <person name="Hauser L."/>
            <person name="Kyrpides N."/>
            <person name="Mikhailova N."/>
            <person name="Weimer P.J."/>
            <person name="Stevenson D.M."/>
            <person name="Boyum J."/>
            <person name="Brumm P.I."/>
            <person name="Mead D."/>
        </authorList>
    </citation>
    <scope>NUCLEOTIDE SEQUENCE [LARGE SCALE GENOMIC DNA]</scope>
    <source>
        <strain evidence="5">ATCC 19169 / S85</strain>
        <strain evidence="2">S85</strain>
    </source>
</reference>
<dbReference type="Gene3D" id="2.160.20.110">
    <property type="match status" value="2"/>
</dbReference>
<sequence>MNMKFAFFAILGMLAIQANAANATMKGDGSTQNPFQIDDYEDLKAIGKGSYLYSKNYVLATDVDASISQNESCRGEICNGFMPIGLQKDDAGDTVFTGSINGQNHAISGLHILYPSQPNLAFVSRLKGSIVNLKFDKIEVLGDSEYVASVAGFSNGRIQNVHVTNGKIQGKDHVGGIAGTYTNTDAVNAILYGVSYQGDIEGTNDVGGIAGVSEAEIINATVDVNIQARKRRIGGIVGINKGNIINGQTKGSIVPLTSEVEYVGGIAGYSTGLISICASSIELKKSPSFWFDVSPSEAYMDSYRLHMEIGGIAGDNVGRIEYSYAIGKIEGERVIGGIAGSNTGLIENSYAQTDIIGEKTVGGLVGYIAGQYLIAEDSLIKISEGNVSTSYAANTMLRRHNGEYWGGLIGVGSDCTCDNSYWDSELSGMKTSNGGEGLTTAEMMMKSSFVGWDENVWKFDEGKSYPTFNDEFIAKKIKENSLDDDPNGGKVAIARSRIIPNKRSFGALLKNGKIEIRFEIPSAAVVNFSLLDMLGRTVKTQNIGRRAAGLHYEMFDAVNLTRGRYVGVLNVNGKVYEKSFLLK</sequence>
<dbReference type="RefSeq" id="WP_014546187.1">
    <property type="nucleotide sequence ID" value="NC_013410.1"/>
</dbReference>
<dbReference type="AlphaFoldDB" id="C9RRB0"/>
<name>C9RRB0_FIBSS</name>
<keyword evidence="1" id="KW-0732">Signal</keyword>
<evidence type="ECO:0000313" key="4">
    <source>
        <dbReference type="Proteomes" id="UP000000517"/>
    </source>
</evidence>
<protein>
    <recommendedName>
        <fullName evidence="6">GLUG domain-containing protein</fullName>
    </recommendedName>
</protein>
<gene>
    <name evidence="2" type="ordered locus">Fisuc_1499</name>
    <name evidence="3" type="ordered locus">FSU_1981</name>
</gene>
<dbReference type="EMBL" id="CP002158">
    <property type="protein sequence ID" value="ADL25305.1"/>
    <property type="molecule type" value="Genomic_DNA"/>
</dbReference>
<dbReference type="OrthoDB" id="9760059at2"/>
<feature type="signal peptide" evidence="1">
    <location>
        <begin position="1"/>
        <end position="20"/>
    </location>
</feature>
<dbReference type="HOGENOM" id="CLU_467524_0_0_0"/>
<reference evidence="3" key="3">
    <citation type="submission" date="2010-08" db="EMBL/GenBank/DDBJ databases">
        <authorList>
            <person name="Durkin A.S."/>
            <person name="Nelson K.E."/>
            <person name="Morrison M."/>
            <person name="Forsberg C.W."/>
            <person name="Wilson D.B."/>
            <person name="Russell J.B."/>
            <person name="Cann I.K.O."/>
            <person name="Mackie R.I."/>
            <person name="White B.A."/>
        </authorList>
    </citation>
    <scope>NUCLEOTIDE SEQUENCE</scope>
    <source>
        <strain evidence="3">S85</strain>
    </source>
</reference>
<dbReference type="Proteomes" id="UP000001497">
    <property type="component" value="Chromosome"/>
</dbReference>
<dbReference type="EMBL" id="CP001792">
    <property type="protein sequence ID" value="ACX75096.1"/>
    <property type="molecule type" value="Genomic_DNA"/>
</dbReference>
<organism evidence="3 4">
    <name type="scientific">Fibrobacter succinogenes (strain ATCC 19169 / S85)</name>
    <dbReference type="NCBI Taxonomy" id="59374"/>
    <lineage>
        <taxon>Bacteria</taxon>
        <taxon>Pseudomonadati</taxon>
        <taxon>Fibrobacterota</taxon>
        <taxon>Fibrobacteria</taxon>
        <taxon>Fibrobacterales</taxon>
        <taxon>Fibrobacteraceae</taxon>
        <taxon>Fibrobacter</taxon>
    </lineage>
</organism>
<dbReference type="STRING" id="59374.FSU_1981"/>
<dbReference type="eggNOG" id="COG3291">
    <property type="taxonomic scope" value="Bacteria"/>
</dbReference>
<evidence type="ECO:0000313" key="5">
    <source>
        <dbReference type="Proteomes" id="UP000001497"/>
    </source>
</evidence>
<accession>C9RRB0</accession>
<evidence type="ECO:0008006" key="6">
    <source>
        <dbReference type="Google" id="ProtNLM"/>
    </source>
</evidence>
<evidence type="ECO:0000256" key="1">
    <source>
        <dbReference type="SAM" id="SignalP"/>
    </source>
</evidence>
<reference evidence="4" key="2">
    <citation type="submission" date="2010-08" db="EMBL/GenBank/DDBJ databases">
        <title>Complete sequence of Fibrobacter succinogenes subsp. succinogenes S85.</title>
        <authorList>
            <person name="Durkin A.S."/>
            <person name="Nelson K.E."/>
            <person name="Morrison M."/>
            <person name="Forsberg C.W."/>
            <person name="Wilson D.B."/>
            <person name="Russell J.B."/>
            <person name="Cann I.K.O."/>
            <person name="Mackie R.I."/>
            <person name="White B.A."/>
        </authorList>
    </citation>
    <scope>NUCLEOTIDE SEQUENCE [LARGE SCALE GENOMIC DNA]</scope>
    <source>
        <strain evidence="4">ATCC 19169 / S85</strain>
    </source>
</reference>
<dbReference type="KEGG" id="fsc:FSU_1981"/>